<evidence type="ECO:0000313" key="3">
    <source>
        <dbReference type="EMBL" id="RZO12012.1"/>
    </source>
</evidence>
<dbReference type="AlphaFoldDB" id="A0A520LSQ4"/>
<sequence length="281" mass="30717">MKNFENKVAVITGAGSGIGRGIAEISATHKMRLVLADVDEAGLNETLELVKSKGVEAIARVTDVSNIDEVENLASQTFETFQNCHLLFNNAGVLGPAPLSQVNRDMYDWLININLGGCFNGVHAFLPKMQSSKEESHIIATCSTSGFIAYPMLGLYSASKFGIRGLMTSLRAELIGSNVDVSIVCPGEVTTNIVNSTFKSTSKQKTEPRTEDLDEDPKAMLEVAAEDAQNTFPISPVEAAQAIFAGIENKDFYIFTHKGYKRQLEEISNEYLQAFEQSMFQ</sequence>
<dbReference type="EMBL" id="SHBN01000019">
    <property type="protein sequence ID" value="RZO12012.1"/>
    <property type="molecule type" value="Genomic_DNA"/>
</dbReference>
<evidence type="ECO:0000256" key="2">
    <source>
        <dbReference type="ARBA" id="ARBA00023002"/>
    </source>
</evidence>
<reference evidence="3 4" key="1">
    <citation type="submission" date="2019-02" db="EMBL/GenBank/DDBJ databases">
        <title>Prokaryotic population dynamics and viral predation in marine succession experiment using metagenomics: the confinement effect.</title>
        <authorList>
            <person name="Haro-Moreno J.M."/>
            <person name="Rodriguez-Valera F."/>
            <person name="Lopez-Perez M."/>
        </authorList>
    </citation>
    <scope>NUCLEOTIDE SEQUENCE [LARGE SCALE GENOMIC DNA]</scope>
    <source>
        <strain evidence="3">MED-G168</strain>
    </source>
</reference>
<evidence type="ECO:0000313" key="4">
    <source>
        <dbReference type="Proteomes" id="UP000319023"/>
    </source>
</evidence>
<dbReference type="PRINTS" id="PR00081">
    <property type="entry name" value="GDHRDH"/>
</dbReference>
<accession>A0A520LSQ4</accession>
<dbReference type="GO" id="GO:0016616">
    <property type="term" value="F:oxidoreductase activity, acting on the CH-OH group of donors, NAD or NADP as acceptor"/>
    <property type="evidence" value="ECO:0007669"/>
    <property type="project" value="TreeGrafter"/>
</dbReference>
<organism evidence="3 4">
    <name type="scientific">SAR86 cluster bacterium</name>
    <dbReference type="NCBI Taxonomy" id="2030880"/>
    <lineage>
        <taxon>Bacteria</taxon>
        <taxon>Pseudomonadati</taxon>
        <taxon>Pseudomonadota</taxon>
        <taxon>Gammaproteobacteria</taxon>
        <taxon>SAR86 cluster</taxon>
    </lineage>
</organism>
<dbReference type="SUPFAM" id="SSF51735">
    <property type="entry name" value="NAD(P)-binding Rossmann-fold domains"/>
    <property type="match status" value="1"/>
</dbReference>
<comment type="similarity">
    <text evidence="1">Belongs to the short-chain dehydrogenases/reductases (SDR) family.</text>
</comment>
<dbReference type="InterPro" id="IPR036291">
    <property type="entry name" value="NAD(P)-bd_dom_sf"/>
</dbReference>
<protein>
    <submittedName>
        <fullName evidence="3">SDR family NAD(P)-dependent oxidoreductase</fullName>
    </submittedName>
</protein>
<keyword evidence="2" id="KW-0560">Oxidoreductase</keyword>
<evidence type="ECO:0000256" key="1">
    <source>
        <dbReference type="ARBA" id="ARBA00006484"/>
    </source>
</evidence>
<comment type="caution">
    <text evidence="3">The sequence shown here is derived from an EMBL/GenBank/DDBJ whole genome shotgun (WGS) entry which is preliminary data.</text>
</comment>
<dbReference type="CDD" id="cd05233">
    <property type="entry name" value="SDR_c"/>
    <property type="match status" value="1"/>
</dbReference>
<name>A0A520LSQ4_9GAMM</name>
<dbReference type="Pfam" id="PF00106">
    <property type="entry name" value="adh_short"/>
    <property type="match status" value="1"/>
</dbReference>
<dbReference type="PANTHER" id="PTHR24322">
    <property type="entry name" value="PKSB"/>
    <property type="match status" value="1"/>
</dbReference>
<proteinExistence type="inferred from homology"/>
<dbReference type="Gene3D" id="3.40.50.720">
    <property type="entry name" value="NAD(P)-binding Rossmann-like Domain"/>
    <property type="match status" value="1"/>
</dbReference>
<dbReference type="InterPro" id="IPR002347">
    <property type="entry name" value="SDR_fam"/>
</dbReference>
<dbReference type="PROSITE" id="PS00061">
    <property type="entry name" value="ADH_SHORT"/>
    <property type="match status" value="1"/>
</dbReference>
<gene>
    <name evidence="3" type="ORF">EVB01_01420</name>
</gene>
<dbReference type="Proteomes" id="UP000319023">
    <property type="component" value="Unassembled WGS sequence"/>
</dbReference>
<dbReference type="InterPro" id="IPR020904">
    <property type="entry name" value="Sc_DH/Rdtase_CS"/>
</dbReference>
<dbReference type="PANTHER" id="PTHR24322:SF736">
    <property type="entry name" value="RETINOL DEHYDROGENASE 10"/>
    <property type="match status" value="1"/>
</dbReference>